<proteinExistence type="predicted"/>
<dbReference type="CDD" id="cd01647">
    <property type="entry name" value="RT_LTR"/>
    <property type="match status" value="1"/>
</dbReference>
<feature type="non-terminal residue" evidence="1">
    <location>
        <position position="1"/>
    </location>
</feature>
<keyword evidence="2" id="KW-1185">Reference proteome</keyword>
<name>A0A371EW20_MUCPR</name>
<protein>
    <recommendedName>
        <fullName evidence="3">Reverse transcriptase domain-containing protein</fullName>
    </recommendedName>
</protein>
<dbReference type="InterPro" id="IPR053134">
    <property type="entry name" value="RNA-dir_DNA_polymerase"/>
</dbReference>
<evidence type="ECO:0008006" key="3">
    <source>
        <dbReference type="Google" id="ProtNLM"/>
    </source>
</evidence>
<reference evidence="1" key="1">
    <citation type="submission" date="2018-05" db="EMBL/GenBank/DDBJ databases">
        <title>Draft genome of Mucuna pruriens seed.</title>
        <authorList>
            <person name="Nnadi N.E."/>
            <person name="Vos R."/>
            <person name="Hasami M.H."/>
            <person name="Devisetty U.K."/>
            <person name="Aguiy J.C."/>
        </authorList>
    </citation>
    <scope>NUCLEOTIDE SEQUENCE [LARGE SCALE GENOMIC DNA]</scope>
    <source>
        <strain evidence="1">JCA_2017</strain>
    </source>
</reference>
<sequence>MPGLDTIIIEHKLPLIPNAILVRQQLRRMKSKWVANIVPILKKHGKVRICVDYKDLNRASPKDNFPLPHIDLLVNNTAQHALYSFMDGFSRYNQIRMALEDKEETIFSMTWGTFGYKVMPFKLKKC</sequence>
<organism evidence="1 2">
    <name type="scientific">Mucuna pruriens</name>
    <name type="common">Velvet bean</name>
    <name type="synonym">Dolichos pruriens</name>
    <dbReference type="NCBI Taxonomy" id="157652"/>
    <lineage>
        <taxon>Eukaryota</taxon>
        <taxon>Viridiplantae</taxon>
        <taxon>Streptophyta</taxon>
        <taxon>Embryophyta</taxon>
        <taxon>Tracheophyta</taxon>
        <taxon>Spermatophyta</taxon>
        <taxon>Magnoliopsida</taxon>
        <taxon>eudicotyledons</taxon>
        <taxon>Gunneridae</taxon>
        <taxon>Pentapetalae</taxon>
        <taxon>rosids</taxon>
        <taxon>fabids</taxon>
        <taxon>Fabales</taxon>
        <taxon>Fabaceae</taxon>
        <taxon>Papilionoideae</taxon>
        <taxon>50 kb inversion clade</taxon>
        <taxon>NPAAA clade</taxon>
        <taxon>indigoferoid/millettioid clade</taxon>
        <taxon>Phaseoleae</taxon>
        <taxon>Mucuna</taxon>
    </lineage>
</organism>
<dbReference type="OrthoDB" id="1928766at2759"/>
<evidence type="ECO:0000313" key="1">
    <source>
        <dbReference type="EMBL" id="RDX70176.1"/>
    </source>
</evidence>
<dbReference type="PANTHER" id="PTHR24559">
    <property type="entry name" value="TRANSPOSON TY3-I GAG-POL POLYPROTEIN"/>
    <property type="match status" value="1"/>
</dbReference>
<comment type="caution">
    <text evidence="1">The sequence shown here is derived from an EMBL/GenBank/DDBJ whole genome shotgun (WGS) entry which is preliminary data.</text>
</comment>
<dbReference type="Gene3D" id="3.30.70.270">
    <property type="match status" value="1"/>
</dbReference>
<dbReference type="SUPFAM" id="SSF56672">
    <property type="entry name" value="DNA/RNA polymerases"/>
    <property type="match status" value="1"/>
</dbReference>
<dbReference type="EMBL" id="QJKJ01011809">
    <property type="protein sequence ID" value="RDX70176.1"/>
    <property type="molecule type" value="Genomic_DNA"/>
</dbReference>
<dbReference type="InterPro" id="IPR043128">
    <property type="entry name" value="Rev_trsase/Diguanyl_cyclase"/>
</dbReference>
<dbReference type="Proteomes" id="UP000257109">
    <property type="component" value="Unassembled WGS sequence"/>
</dbReference>
<dbReference type="STRING" id="157652.A0A371EW20"/>
<dbReference type="Gene3D" id="3.10.10.10">
    <property type="entry name" value="HIV Type 1 Reverse Transcriptase, subunit A, domain 1"/>
    <property type="match status" value="1"/>
</dbReference>
<evidence type="ECO:0000313" key="2">
    <source>
        <dbReference type="Proteomes" id="UP000257109"/>
    </source>
</evidence>
<dbReference type="AlphaFoldDB" id="A0A371EW20"/>
<dbReference type="InterPro" id="IPR043502">
    <property type="entry name" value="DNA/RNA_pol_sf"/>
</dbReference>
<accession>A0A371EW20</accession>
<dbReference type="PANTHER" id="PTHR24559:SF457">
    <property type="entry name" value="RNA-DIRECTED DNA POLYMERASE HOMOLOG"/>
    <property type="match status" value="1"/>
</dbReference>
<gene>
    <name evidence="1" type="ORF">CR513_50616</name>
</gene>